<dbReference type="InterPro" id="IPR037066">
    <property type="entry name" value="Plug_dom_sf"/>
</dbReference>
<evidence type="ECO:0000256" key="5">
    <source>
        <dbReference type="ARBA" id="ARBA00023077"/>
    </source>
</evidence>
<evidence type="ECO:0000256" key="4">
    <source>
        <dbReference type="ARBA" id="ARBA00022692"/>
    </source>
</evidence>
<dbReference type="NCBIfam" id="TIGR04056">
    <property type="entry name" value="OMP_RagA_SusC"/>
    <property type="match status" value="1"/>
</dbReference>
<proteinExistence type="inferred from homology"/>
<dbReference type="InterPro" id="IPR000531">
    <property type="entry name" value="Beta-barrel_TonB"/>
</dbReference>
<dbReference type="InterPro" id="IPR023996">
    <property type="entry name" value="TonB-dep_OMP_SusC/RagA"/>
</dbReference>
<protein>
    <submittedName>
        <fullName evidence="13">TonB-linked SusC/RagA family outer membrane protein</fullName>
    </submittedName>
</protein>
<evidence type="ECO:0000313" key="14">
    <source>
        <dbReference type="Proteomes" id="UP000249819"/>
    </source>
</evidence>
<keyword evidence="4 8" id="KW-0812">Transmembrane</keyword>
<keyword evidence="2 8" id="KW-0813">Transport</keyword>
<keyword evidence="7 8" id="KW-0998">Cell outer membrane</keyword>
<evidence type="ECO:0000259" key="12">
    <source>
        <dbReference type="Pfam" id="PF07715"/>
    </source>
</evidence>
<dbReference type="Pfam" id="PF13715">
    <property type="entry name" value="CarbopepD_reg_2"/>
    <property type="match status" value="1"/>
</dbReference>
<dbReference type="InterPro" id="IPR012910">
    <property type="entry name" value="Plug_dom"/>
</dbReference>
<dbReference type="GO" id="GO:0009279">
    <property type="term" value="C:cell outer membrane"/>
    <property type="evidence" value="ECO:0007669"/>
    <property type="project" value="UniProtKB-SubCell"/>
</dbReference>
<gene>
    <name evidence="13" type="ORF">CLV59_10995</name>
</gene>
<dbReference type="Gene3D" id="2.60.40.1120">
    <property type="entry name" value="Carboxypeptidase-like, regulatory domain"/>
    <property type="match status" value="1"/>
</dbReference>
<dbReference type="InterPro" id="IPR008969">
    <property type="entry name" value="CarboxyPept-like_regulatory"/>
</dbReference>
<evidence type="ECO:0000256" key="8">
    <source>
        <dbReference type="PROSITE-ProRule" id="PRU01360"/>
    </source>
</evidence>
<evidence type="ECO:0000256" key="3">
    <source>
        <dbReference type="ARBA" id="ARBA00022452"/>
    </source>
</evidence>
<dbReference type="SUPFAM" id="SSF49464">
    <property type="entry name" value="Carboxypeptidase regulatory domain-like"/>
    <property type="match status" value="1"/>
</dbReference>
<dbReference type="AlphaFoldDB" id="A0A327VWC7"/>
<feature type="domain" description="TonB-dependent receptor plug" evidence="12">
    <location>
        <begin position="116"/>
        <end position="235"/>
    </location>
</feature>
<evidence type="ECO:0000256" key="7">
    <source>
        <dbReference type="ARBA" id="ARBA00023237"/>
    </source>
</evidence>
<name>A0A327VWC7_9BACT</name>
<keyword evidence="6 8" id="KW-0472">Membrane</keyword>
<keyword evidence="10" id="KW-0732">Signal</keyword>
<dbReference type="EMBL" id="QLMA01000009">
    <property type="protein sequence ID" value="RAJ75481.1"/>
    <property type="molecule type" value="Genomic_DNA"/>
</dbReference>
<dbReference type="Pfam" id="PF07715">
    <property type="entry name" value="Plug"/>
    <property type="match status" value="1"/>
</dbReference>
<evidence type="ECO:0000256" key="9">
    <source>
        <dbReference type="RuleBase" id="RU003357"/>
    </source>
</evidence>
<comment type="caution">
    <text evidence="13">The sequence shown here is derived from an EMBL/GenBank/DDBJ whole genome shotgun (WGS) entry which is preliminary data.</text>
</comment>
<dbReference type="InterPro" id="IPR023997">
    <property type="entry name" value="TonB-dep_OMP_SusC/RagA_CS"/>
</dbReference>
<dbReference type="PROSITE" id="PS52016">
    <property type="entry name" value="TONB_DEPENDENT_REC_3"/>
    <property type="match status" value="1"/>
</dbReference>
<keyword evidence="5 9" id="KW-0798">TonB box</keyword>
<evidence type="ECO:0000313" key="13">
    <source>
        <dbReference type="EMBL" id="RAJ75481.1"/>
    </source>
</evidence>
<evidence type="ECO:0000256" key="1">
    <source>
        <dbReference type="ARBA" id="ARBA00004571"/>
    </source>
</evidence>
<feature type="signal peptide" evidence="10">
    <location>
        <begin position="1"/>
        <end position="22"/>
    </location>
</feature>
<evidence type="ECO:0000256" key="6">
    <source>
        <dbReference type="ARBA" id="ARBA00023136"/>
    </source>
</evidence>
<comment type="similarity">
    <text evidence="8 9">Belongs to the TonB-dependent receptor family.</text>
</comment>
<evidence type="ECO:0000256" key="10">
    <source>
        <dbReference type="SAM" id="SignalP"/>
    </source>
</evidence>
<dbReference type="InterPro" id="IPR036942">
    <property type="entry name" value="Beta-barrel_TonB_sf"/>
</dbReference>
<evidence type="ECO:0000256" key="2">
    <source>
        <dbReference type="ARBA" id="ARBA00022448"/>
    </source>
</evidence>
<dbReference type="InterPro" id="IPR039426">
    <property type="entry name" value="TonB-dep_rcpt-like"/>
</dbReference>
<dbReference type="SUPFAM" id="SSF56935">
    <property type="entry name" value="Porins"/>
    <property type="match status" value="1"/>
</dbReference>
<accession>A0A327VWC7</accession>
<keyword evidence="14" id="KW-1185">Reference proteome</keyword>
<keyword evidence="3 8" id="KW-1134">Transmembrane beta strand</keyword>
<dbReference type="Proteomes" id="UP000249819">
    <property type="component" value="Unassembled WGS sequence"/>
</dbReference>
<dbReference type="NCBIfam" id="TIGR04057">
    <property type="entry name" value="SusC_RagA_signa"/>
    <property type="match status" value="1"/>
</dbReference>
<sequence>MLMRKLLFLLLAVLCFGGQVIAQSRTVTGKVTDGRDGSPIPGVTIHLKGSNVGTTSTADGTYKITVSENAVLVYSFVGYLSQELPANKDVINVKLANDDKQLSEVVVTGYTQVDRKKLVSSIAEVGSKQIENVPVTDVNQVLQGRAPGVVSASGSGQPGSKQNVAIRGIGSLNAGASPLYVIDGVIMNTGQYNYDVQTQSSDVLANINPNDIETINVLKDASATALYGARGSNGVIVINTKKGKAGTSKVNFKAQYGFNSPSFGNWKLMNAQQAFDYQRLLYANAGYSQADIEEIVPDSLLKHSFDWNKAAFQNGHTQNYEINSSGGNDRTKYYLSGSYFSQDGAMIYSGIKRYSVVSNLQHQVNDRIDIGMNMNLSYIDMDNSGAGNRYSSPLFGNFANNPLLPAYKPDGTLYTGLEDYWQDNSNTGDNFLYSAAVNKNINQNFRGLGKLYLNYKFTDWLKFSQTVAADFIYGHNKSYFDPTTGDGYNGADPGMSGDLVEGQQMSRTITSQTSLHGNFNVGSKHQFDYLAMMEYSPTHFEAFNAEGVGFGSGKIRVLDAASKPQTVGGSSNDYRFLSYLGQINYTFNNKYYLTASIRNDGSSRFGQDRKYGTFYSIGASWRVIDESFMKSQTIFNDLKLRLSYGSTGNADFGNYQSMQLYKYDVAYNGLPASRPSQMGNPYLTWERSNNSNLGIDMAFLHSRLTASVDLYYKKTFNMLQNRPLSPTSGFGSVAQNIGSMSNKGIEATISSRNVVGRDFQWSTDVTFGMNRNKILSLYNNQDIINPTDADGNGYTGTILRVGMPAYTWYLKEWAGVDPANGDPLWYTADGKTTNNVNLANYRTFGATMPRYTIGFNNTFTYKNFTLSAFFYGSQGNQVINGAARYGDADGARPNWNYAVMAGGNYWTKPGDIAARPKPIAGGNKNSVALSTRFLEDGSYIRLRNLTLGYNLPKEWLKAAKIQNIRVYAQGQNLLTITGYTGVDPELDFTGYEFFKYPVSKSVSFGVDITL</sequence>
<organism evidence="13 14">
    <name type="scientific">Chitinophaga dinghuensis</name>
    <dbReference type="NCBI Taxonomy" id="1539050"/>
    <lineage>
        <taxon>Bacteria</taxon>
        <taxon>Pseudomonadati</taxon>
        <taxon>Bacteroidota</taxon>
        <taxon>Chitinophagia</taxon>
        <taxon>Chitinophagales</taxon>
        <taxon>Chitinophagaceae</taxon>
        <taxon>Chitinophaga</taxon>
    </lineage>
</organism>
<dbReference type="Gene3D" id="2.170.130.10">
    <property type="entry name" value="TonB-dependent receptor, plug domain"/>
    <property type="match status" value="1"/>
</dbReference>
<reference evidence="13 14" key="1">
    <citation type="submission" date="2018-06" db="EMBL/GenBank/DDBJ databases">
        <title>Genomic Encyclopedia of Archaeal and Bacterial Type Strains, Phase II (KMG-II): from individual species to whole genera.</title>
        <authorList>
            <person name="Goeker M."/>
        </authorList>
    </citation>
    <scope>NUCLEOTIDE SEQUENCE [LARGE SCALE GENOMIC DNA]</scope>
    <source>
        <strain evidence="13 14">DSM 29821</strain>
    </source>
</reference>
<dbReference type="Pfam" id="PF00593">
    <property type="entry name" value="TonB_dep_Rec_b-barrel"/>
    <property type="match status" value="1"/>
</dbReference>
<evidence type="ECO:0000259" key="11">
    <source>
        <dbReference type="Pfam" id="PF00593"/>
    </source>
</evidence>
<comment type="subcellular location">
    <subcellularLocation>
        <location evidence="1 8">Cell outer membrane</location>
        <topology evidence="1 8">Multi-pass membrane protein</topology>
    </subcellularLocation>
</comment>
<feature type="chain" id="PRO_5016348434" evidence="10">
    <location>
        <begin position="23"/>
        <end position="1010"/>
    </location>
</feature>
<dbReference type="Gene3D" id="2.40.170.20">
    <property type="entry name" value="TonB-dependent receptor, beta-barrel domain"/>
    <property type="match status" value="1"/>
</dbReference>
<feature type="domain" description="TonB-dependent receptor-like beta-barrel" evidence="11">
    <location>
        <begin position="395"/>
        <end position="973"/>
    </location>
</feature>
<dbReference type="OrthoDB" id="9768177at2"/>